<feature type="signal peptide" evidence="4">
    <location>
        <begin position="1"/>
        <end position="22"/>
    </location>
</feature>
<dbReference type="OrthoDB" id="8175281at2759"/>
<dbReference type="RefSeq" id="XP_051862396.1">
    <property type="nucleotide sequence ID" value="XM_052006436.1"/>
</dbReference>
<evidence type="ECO:0000313" key="6">
    <source>
        <dbReference type="RefSeq" id="XP_051862396.1"/>
    </source>
</evidence>
<dbReference type="GO" id="GO:0005615">
    <property type="term" value="C:extracellular space"/>
    <property type="evidence" value="ECO:0007669"/>
    <property type="project" value="TreeGrafter"/>
</dbReference>
<reference evidence="6" key="1">
    <citation type="submission" date="2025-08" db="UniProtKB">
        <authorList>
            <consortium name="RefSeq"/>
        </authorList>
    </citation>
    <scope>IDENTIFICATION</scope>
    <source>
        <strain evidence="6">15112-1751.03</strain>
        <tissue evidence="6">Whole Adult</tissue>
    </source>
</reference>
<keyword evidence="2" id="KW-0090">Biological rhythms</keyword>
<dbReference type="Pfam" id="PF06585">
    <property type="entry name" value="JHBP"/>
    <property type="match status" value="1"/>
</dbReference>
<evidence type="ECO:0000256" key="4">
    <source>
        <dbReference type="SAM" id="SignalP"/>
    </source>
</evidence>
<gene>
    <name evidence="6" type="primary">LOC127565821</name>
</gene>
<evidence type="ECO:0000256" key="2">
    <source>
        <dbReference type="ARBA" id="ARBA00023108"/>
    </source>
</evidence>
<dbReference type="GO" id="GO:0007623">
    <property type="term" value="P:circadian rhythm"/>
    <property type="evidence" value="ECO:0007669"/>
    <property type="project" value="UniProtKB-ARBA"/>
</dbReference>
<name>A0A9C6SZC2_DROAB</name>
<sequence length="262" mass="29968">MTAFALRFLLLSSSFWFVVLRAQHPYLEEQPDFVKPCSLKDSENNACLSELIENMFQHWQNGVPGLRGVGALDPFRVGKLRIAQRVPPNLDVQVALRNLTTYGLSQAKILNSTSLFKSGHYATGFHVQLSKITLKCNYKLRGHVLVLNLNSAGVLNSEIDNLEFFLGMKMKPIQLQDLTFMNVTAIKTDVKRVDKVRINLTNLFGGNRELEDSANQLFNENWRVLYDVLRPVLTQTFDTVLLDRFSKIFQYVPAKYLYQGFD</sequence>
<dbReference type="PANTHER" id="PTHR11008">
    <property type="entry name" value="PROTEIN TAKEOUT-LIKE PROTEIN"/>
    <property type="match status" value="1"/>
</dbReference>
<evidence type="ECO:0000313" key="5">
    <source>
        <dbReference type="Proteomes" id="UP000515160"/>
    </source>
</evidence>
<protein>
    <submittedName>
        <fullName evidence="6">Circadian clock-controlled protein daywake-like</fullName>
    </submittedName>
</protein>
<feature type="chain" id="PRO_5039071672" evidence="4">
    <location>
        <begin position="23"/>
        <end position="262"/>
    </location>
</feature>
<dbReference type="GeneID" id="127565821"/>
<keyword evidence="1 4" id="KW-0732">Signal</keyword>
<accession>A0A9C6SZC2</accession>
<dbReference type="PANTHER" id="PTHR11008:SF25">
    <property type="entry name" value="IP09473P-RELATED"/>
    <property type="match status" value="1"/>
</dbReference>
<evidence type="ECO:0000256" key="1">
    <source>
        <dbReference type="ARBA" id="ARBA00022729"/>
    </source>
</evidence>
<evidence type="ECO:0000256" key="3">
    <source>
        <dbReference type="ARBA" id="ARBA00060902"/>
    </source>
</evidence>
<keyword evidence="5" id="KW-1185">Reference proteome</keyword>
<proteinExistence type="inferred from homology"/>
<dbReference type="Gene3D" id="3.15.10.30">
    <property type="entry name" value="Haemolymph juvenile hormone binding protein"/>
    <property type="match status" value="1"/>
</dbReference>
<dbReference type="Proteomes" id="UP000515160">
    <property type="component" value="Chromosome 2R"/>
</dbReference>
<comment type="similarity">
    <text evidence="3">Belongs to the TO family.</text>
</comment>
<dbReference type="FunFam" id="3.15.10.30:FF:000001">
    <property type="entry name" value="Takeout-like protein 1"/>
    <property type="match status" value="1"/>
</dbReference>
<dbReference type="InterPro" id="IPR038606">
    <property type="entry name" value="To_sf"/>
</dbReference>
<organism evidence="5 6">
    <name type="scientific">Drosophila albomicans</name>
    <name type="common">Fruit fly</name>
    <dbReference type="NCBI Taxonomy" id="7291"/>
    <lineage>
        <taxon>Eukaryota</taxon>
        <taxon>Metazoa</taxon>
        <taxon>Ecdysozoa</taxon>
        <taxon>Arthropoda</taxon>
        <taxon>Hexapoda</taxon>
        <taxon>Insecta</taxon>
        <taxon>Pterygota</taxon>
        <taxon>Neoptera</taxon>
        <taxon>Endopterygota</taxon>
        <taxon>Diptera</taxon>
        <taxon>Brachycera</taxon>
        <taxon>Muscomorpha</taxon>
        <taxon>Ephydroidea</taxon>
        <taxon>Drosophilidae</taxon>
        <taxon>Drosophila</taxon>
    </lineage>
</organism>
<dbReference type="SMART" id="SM00700">
    <property type="entry name" value="JHBP"/>
    <property type="match status" value="1"/>
</dbReference>
<dbReference type="InterPro" id="IPR010562">
    <property type="entry name" value="Haemolymph_juvenile_hormone-bd"/>
</dbReference>
<dbReference type="AlphaFoldDB" id="A0A9C6SZC2"/>